<dbReference type="GO" id="GO:0008270">
    <property type="term" value="F:zinc ion binding"/>
    <property type="evidence" value="ECO:0007669"/>
    <property type="project" value="InterPro"/>
</dbReference>
<evidence type="ECO:0000313" key="4">
    <source>
        <dbReference type="Proteomes" id="UP000800092"/>
    </source>
</evidence>
<dbReference type="InterPro" id="IPR036864">
    <property type="entry name" value="Zn2-C6_fun-type_DNA-bd_sf"/>
</dbReference>
<dbReference type="Pfam" id="PF00172">
    <property type="entry name" value="Zn_clus"/>
    <property type="match status" value="1"/>
</dbReference>
<proteinExistence type="predicted"/>
<gene>
    <name evidence="3" type="ORF">EV356DRAFT_466328</name>
</gene>
<reference evidence="3" key="1">
    <citation type="journal article" date="2020" name="Stud. Mycol.">
        <title>101 Dothideomycetes genomes: a test case for predicting lifestyles and emergence of pathogens.</title>
        <authorList>
            <person name="Haridas S."/>
            <person name="Albert R."/>
            <person name="Binder M."/>
            <person name="Bloem J."/>
            <person name="Labutti K."/>
            <person name="Salamov A."/>
            <person name="Andreopoulos B."/>
            <person name="Baker S."/>
            <person name="Barry K."/>
            <person name="Bills G."/>
            <person name="Bluhm B."/>
            <person name="Cannon C."/>
            <person name="Castanera R."/>
            <person name="Culley D."/>
            <person name="Daum C."/>
            <person name="Ezra D."/>
            <person name="Gonzalez J."/>
            <person name="Henrissat B."/>
            <person name="Kuo A."/>
            <person name="Liang C."/>
            <person name="Lipzen A."/>
            <person name="Lutzoni F."/>
            <person name="Magnuson J."/>
            <person name="Mondo S."/>
            <person name="Nolan M."/>
            <person name="Ohm R."/>
            <person name="Pangilinan J."/>
            <person name="Park H.-J."/>
            <person name="Ramirez L."/>
            <person name="Alfaro M."/>
            <person name="Sun H."/>
            <person name="Tritt A."/>
            <person name="Yoshinaga Y."/>
            <person name="Zwiers L.-H."/>
            <person name="Turgeon B."/>
            <person name="Goodwin S."/>
            <person name="Spatafora J."/>
            <person name="Crous P."/>
            <person name="Grigoriev I."/>
        </authorList>
    </citation>
    <scope>NUCLEOTIDE SEQUENCE</scope>
    <source>
        <strain evidence="3">Tuck. ex Michener</strain>
    </source>
</reference>
<dbReference type="Gene3D" id="4.10.240.10">
    <property type="entry name" value="Zn(2)-C6 fungal-type DNA-binding domain"/>
    <property type="match status" value="1"/>
</dbReference>
<protein>
    <recommendedName>
        <fullName evidence="2">Zn(2)-C6 fungal-type domain-containing protein</fullName>
    </recommendedName>
</protein>
<keyword evidence="4" id="KW-1185">Reference proteome</keyword>
<dbReference type="PANTHER" id="PTHR47784:SF9">
    <property type="entry name" value="ZN(II)2CYS6 TRANSCRIPTION FACTOR (EUROFUNG)"/>
    <property type="match status" value="1"/>
</dbReference>
<dbReference type="AlphaFoldDB" id="A0A6A6HAH4"/>
<dbReference type="OrthoDB" id="416217at2759"/>
<feature type="domain" description="Zn(2)-C6 fungal-type" evidence="2">
    <location>
        <begin position="17"/>
        <end position="47"/>
    </location>
</feature>
<evidence type="ECO:0000313" key="3">
    <source>
        <dbReference type="EMBL" id="KAF2234808.1"/>
    </source>
</evidence>
<dbReference type="SMART" id="SM00066">
    <property type="entry name" value="GAL4"/>
    <property type="match status" value="1"/>
</dbReference>
<name>A0A6A6HAH4_VIRVR</name>
<sequence length="422" mass="47740">MVAQQGRRKRHSNSRKGCGNCKLRHVKCDETRPGCLKCRNNGLLCSYASNVAELSSSHEQEVPQTTSICSTNQVIMDHLNNIIASASDKGASVGKIFQLDLPDLERLSRFQNRTLTSSGLTIAGRVFQKEALRLMTTNQHLLHIAMTVTAMHDRYLAHEAHRERTPLESYHWSMALQYLNQDLSFNIQSSNLDAIWMTAAFICWASLFAIETDDPEQVWPLRPATPADLTWLEMQKGLRTLWPMVDFERSGSVFQGATEPFSERCLGIQLPSEGIGGVLPPLVALCALEQTSNDSNNPYHTAAHMLSILIQDDVSCTKTLRFLAFPNTMQSAFEALLRLKDPCALVMMALWYELIEQSTWWMSGRASLEHRAIWIYLNRYHADDSRIKAFIASSTSTWGAPTATDIKHLGSDYRALWWRYQI</sequence>
<evidence type="ECO:0000256" key="1">
    <source>
        <dbReference type="ARBA" id="ARBA00023242"/>
    </source>
</evidence>
<accession>A0A6A6HAH4</accession>
<dbReference type="PROSITE" id="PS00463">
    <property type="entry name" value="ZN2_CY6_FUNGAL_1"/>
    <property type="match status" value="1"/>
</dbReference>
<dbReference type="GO" id="GO:0001228">
    <property type="term" value="F:DNA-binding transcription activator activity, RNA polymerase II-specific"/>
    <property type="evidence" value="ECO:0007669"/>
    <property type="project" value="TreeGrafter"/>
</dbReference>
<dbReference type="PROSITE" id="PS50048">
    <property type="entry name" value="ZN2_CY6_FUNGAL_2"/>
    <property type="match status" value="1"/>
</dbReference>
<dbReference type="EMBL" id="ML991796">
    <property type="protein sequence ID" value="KAF2234808.1"/>
    <property type="molecule type" value="Genomic_DNA"/>
</dbReference>
<keyword evidence="1" id="KW-0539">Nucleus</keyword>
<dbReference type="InterPro" id="IPR001138">
    <property type="entry name" value="Zn2Cys6_DnaBD"/>
</dbReference>
<dbReference type="PANTHER" id="PTHR47784">
    <property type="entry name" value="STEROL UPTAKE CONTROL PROTEIN 2"/>
    <property type="match status" value="1"/>
</dbReference>
<organism evidence="3 4">
    <name type="scientific">Viridothelium virens</name>
    <name type="common">Speckled blister lichen</name>
    <name type="synonym">Trypethelium virens</name>
    <dbReference type="NCBI Taxonomy" id="1048519"/>
    <lineage>
        <taxon>Eukaryota</taxon>
        <taxon>Fungi</taxon>
        <taxon>Dikarya</taxon>
        <taxon>Ascomycota</taxon>
        <taxon>Pezizomycotina</taxon>
        <taxon>Dothideomycetes</taxon>
        <taxon>Dothideomycetes incertae sedis</taxon>
        <taxon>Trypetheliales</taxon>
        <taxon>Trypetheliaceae</taxon>
        <taxon>Viridothelium</taxon>
    </lineage>
</organism>
<evidence type="ECO:0000259" key="2">
    <source>
        <dbReference type="PROSITE" id="PS50048"/>
    </source>
</evidence>
<dbReference type="CDD" id="cd00067">
    <property type="entry name" value="GAL4"/>
    <property type="match status" value="1"/>
</dbReference>
<dbReference type="Proteomes" id="UP000800092">
    <property type="component" value="Unassembled WGS sequence"/>
</dbReference>
<dbReference type="SUPFAM" id="SSF57701">
    <property type="entry name" value="Zn2/Cys6 DNA-binding domain"/>
    <property type="match status" value="1"/>
</dbReference>
<dbReference type="InterPro" id="IPR053157">
    <property type="entry name" value="Sterol_Uptake_Regulator"/>
</dbReference>